<reference evidence="3 4" key="2">
    <citation type="submission" date="2014-09" db="EMBL/GenBank/DDBJ databases">
        <authorList>
            <consortium name="NBRP consortium"/>
            <person name="Sawabe T."/>
            <person name="Meirelles P."/>
            <person name="Nakanishi M."/>
            <person name="Sayaka M."/>
            <person name="Hattori M."/>
            <person name="Ohkuma M."/>
        </authorList>
    </citation>
    <scope>NUCLEOTIDE SEQUENCE [LARGE SCALE GENOMIC DNA]</scope>
    <source>
        <strain evidence="3 4">JCM 19240</strain>
    </source>
</reference>
<dbReference type="PANTHER" id="PTHR30537:SF5">
    <property type="entry name" value="HTH-TYPE TRANSCRIPTIONAL ACTIVATOR TTDR-RELATED"/>
    <property type="match status" value="1"/>
</dbReference>
<gene>
    <name evidence="3" type="ORF">JCM19240_882</name>
</gene>
<evidence type="ECO:0000256" key="1">
    <source>
        <dbReference type="ARBA" id="ARBA00009437"/>
    </source>
</evidence>
<dbReference type="Pfam" id="PF03466">
    <property type="entry name" value="LysR_substrate"/>
    <property type="match status" value="1"/>
</dbReference>
<feature type="domain" description="LysR substrate-binding" evidence="2">
    <location>
        <begin position="3"/>
        <end position="126"/>
    </location>
</feature>
<dbReference type="PANTHER" id="PTHR30537">
    <property type="entry name" value="HTH-TYPE TRANSCRIPTIONAL REGULATOR"/>
    <property type="match status" value="1"/>
</dbReference>
<dbReference type="InterPro" id="IPR005119">
    <property type="entry name" value="LysR_subst-bd"/>
</dbReference>
<dbReference type="AlphaFoldDB" id="A0A090T5H8"/>
<keyword evidence="4" id="KW-1185">Reference proteome</keyword>
<sequence>MLEDSSLYAAKIGEINDIICASRKYLSNFGEISTPDDLQQLDWISHHIVQGNMGFDLTSSDGKSTKVMKRARVSVRTTVMLHQFLIDGVGFGMLPHFVAAKELENGELVQILGDYHDVSIPIYAIYVDKNICHSI</sequence>
<comment type="caution">
    <text evidence="3">The sequence shown here is derived from an EMBL/GenBank/DDBJ whole genome shotgun (WGS) entry which is preliminary data.</text>
</comment>
<dbReference type="Proteomes" id="UP000029224">
    <property type="component" value="Unassembled WGS sequence"/>
</dbReference>
<dbReference type="EMBL" id="BBMT01000004">
    <property type="protein sequence ID" value="GAL33974.1"/>
    <property type="molecule type" value="Genomic_DNA"/>
</dbReference>
<evidence type="ECO:0000259" key="2">
    <source>
        <dbReference type="Pfam" id="PF03466"/>
    </source>
</evidence>
<organism evidence="3 4">
    <name type="scientific">Vibrio maritimus</name>
    <dbReference type="NCBI Taxonomy" id="990268"/>
    <lineage>
        <taxon>Bacteria</taxon>
        <taxon>Pseudomonadati</taxon>
        <taxon>Pseudomonadota</taxon>
        <taxon>Gammaproteobacteria</taxon>
        <taxon>Vibrionales</taxon>
        <taxon>Vibrionaceae</taxon>
        <taxon>Vibrio</taxon>
    </lineage>
</organism>
<dbReference type="SUPFAM" id="SSF53850">
    <property type="entry name" value="Periplasmic binding protein-like II"/>
    <property type="match status" value="1"/>
</dbReference>
<reference evidence="3 4" key="1">
    <citation type="submission" date="2014-09" db="EMBL/GenBank/DDBJ databases">
        <title>Vibrio maritimus JCM 19240. (C210) whole genome shotgun sequence.</title>
        <authorList>
            <person name="Sawabe T."/>
            <person name="Meirelles P."/>
            <person name="Nakanishi M."/>
            <person name="Sayaka M."/>
            <person name="Hattori M."/>
            <person name="Ohkuma M."/>
        </authorList>
    </citation>
    <scope>NUCLEOTIDE SEQUENCE [LARGE SCALE GENOMIC DNA]</scope>
    <source>
        <strain evidence="3 4">JCM 19240</strain>
    </source>
</reference>
<evidence type="ECO:0000313" key="4">
    <source>
        <dbReference type="Proteomes" id="UP000029224"/>
    </source>
</evidence>
<comment type="similarity">
    <text evidence="1">Belongs to the LysR transcriptional regulatory family.</text>
</comment>
<dbReference type="Gene3D" id="3.40.190.290">
    <property type="match status" value="1"/>
</dbReference>
<dbReference type="InterPro" id="IPR058163">
    <property type="entry name" value="LysR-type_TF_proteobact-type"/>
</dbReference>
<name>A0A090T5H8_9VIBR</name>
<protein>
    <submittedName>
        <fullName evidence="3">Transcriptional regulator LysR family</fullName>
    </submittedName>
</protein>
<proteinExistence type="inferred from homology"/>
<evidence type="ECO:0000313" key="3">
    <source>
        <dbReference type="EMBL" id="GAL33974.1"/>
    </source>
</evidence>
<accession>A0A090T5H8</accession>